<dbReference type="Pfam" id="PF13378">
    <property type="entry name" value="MR_MLE_C"/>
    <property type="match status" value="1"/>
</dbReference>
<evidence type="ECO:0000256" key="1">
    <source>
        <dbReference type="ARBA" id="ARBA00008031"/>
    </source>
</evidence>
<name>A0AAU7BPW5_9FLAO</name>
<sequence length="340" mass="38319">MKLKLAAKSFQLILKHPFTISRSTRISQDTVVVSISNGVNTGYGEAIPYPYYNITHKKIEESILKSQSIIENAFGKHPDDLWQLLEPNLKDDYFTLCAINCAYWDYYAKSQDRTTRSYFCMGNEDSPLSDYTIGIDTIDIMKQKILDTPWPIYKIKLGTEQDVIIISELRKITDAIFRIDANCAWTVEETLQNAIQLKKLGVEFIEQPLKADDWEGMKRLKKECVLPLIADESCQRFEDVQKCAEGFHGINIKLMKCGGLTPALKMIEKARELNLNVMAGCMAESTVGISNLAQIGPLLDYIDADGAMLLKNDTAKGVNLDYGRIVYPNENGSGIILFDC</sequence>
<evidence type="ECO:0000256" key="5">
    <source>
        <dbReference type="PIRSR" id="PIRSR634603-1"/>
    </source>
</evidence>
<dbReference type="InterPro" id="IPR034593">
    <property type="entry name" value="DgoD-like"/>
</dbReference>
<accession>A0AAU7BPW5</accession>
<evidence type="ECO:0000256" key="3">
    <source>
        <dbReference type="ARBA" id="ARBA00022842"/>
    </source>
</evidence>
<dbReference type="PANTHER" id="PTHR48080">
    <property type="entry name" value="D-GALACTONATE DEHYDRATASE-RELATED"/>
    <property type="match status" value="1"/>
</dbReference>
<keyword evidence="4 7" id="KW-0413">Isomerase</keyword>
<dbReference type="GO" id="GO:0000287">
    <property type="term" value="F:magnesium ion binding"/>
    <property type="evidence" value="ECO:0007669"/>
    <property type="project" value="UniProtKB-ARBA"/>
</dbReference>
<reference evidence="9" key="1">
    <citation type="submission" date="2024-05" db="EMBL/GenBank/DDBJ databases">
        <title>Pontimicrobium maritimus sp. nov., isolated form sea water.</title>
        <authorList>
            <person name="Muhammad N."/>
            <person name="Vuong T.Q."/>
            <person name="Han H.L."/>
            <person name="Kim S.-G."/>
        </authorList>
    </citation>
    <scope>NUCLEOTIDE SEQUENCE</scope>
    <source>
        <strain evidence="9">SW4</strain>
    </source>
</reference>
<feature type="active site" description="Proton acceptor; specific for (R)-substrate epimerization" evidence="5">
    <location>
        <position position="156"/>
    </location>
</feature>
<comment type="similarity">
    <text evidence="1 7">Belongs to the mandelate racemase/muconate lactonizing enzyme family.</text>
</comment>
<feature type="domain" description="Mandelate racemase/muconate lactonizing enzyme C-terminal" evidence="8">
    <location>
        <begin position="138"/>
        <end position="227"/>
    </location>
</feature>
<feature type="binding site" evidence="6">
    <location>
        <position position="180"/>
    </location>
    <ligand>
        <name>Mg(2+)</name>
        <dbReference type="ChEBI" id="CHEBI:18420"/>
    </ligand>
</feature>
<dbReference type="RefSeq" id="WP_347922533.1">
    <property type="nucleotide sequence ID" value="NZ_CP157199.1"/>
</dbReference>
<gene>
    <name evidence="9" type="ORF">ABGB03_10830</name>
</gene>
<evidence type="ECO:0000256" key="6">
    <source>
        <dbReference type="PIRSR" id="PIRSR634603-3"/>
    </source>
</evidence>
<evidence type="ECO:0000256" key="2">
    <source>
        <dbReference type="ARBA" id="ARBA00022723"/>
    </source>
</evidence>
<protein>
    <recommendedName>
        <fullName evidence="7">Dipeptide epimerase</fullName>
        <ecNumber evidence="7">5.1.1.-</ecNumber>
    </recommendedName>
</protein>
<dbReference type="InterPro" id="IPR013342">
    <property type="entry name" value="Mandelate_racemase_C"/>
</dbReference>
<dbReference type="InterPro" id="IPR029065">
    <property type="entry name" value="Enolase_C-like"/>
</dbReference>
<dbReference type="SUPFAM" id="SSF51604">
    <property type="entry name" value="Enolase C-terminal domain-like"/>
    <property type="match status" value="1"/>
</dbReference>
<keyword evidence="3 6" id="KW-0460">Magnesium</keyword>
<dbReference type="InterPro" id="IPR013341">
    <property type="entry name" value="Mandelate_racemase_N_dom"/>
</dbReference>
<dbReference type="SMART" id="SM00922">
    <property type="entry name" value="MR_MLE"/>
    <property type="match status" value="1"/>
</dbReference>
<dbReference type="EMBL" id="CP157199">
    <property type="protein sequence ID" value="XBG60349.1"/>
    <property type="molecule type" value="Genomic_DNA"/>
</dbReference>
<proteinExistence type="inferred from homology"/>
<dbReference type="CDD" id="cd03319">
    <property type="entry name" value="L-Ala-DL-Glu_epimerase"/>
    <property type="match status" value="1"/>
</dbReference>
<dbReference type="GO" id="GO:0016855">
    <property type="term" value="F:racemase and epimerase activity, acting on amino acids and derivatives"/>
    <property type="evidence" value="ECO:0007669"/>
    <property type="project" value="UniProtKB-UniRule"/>
</dbReference>
<evidence type="ECO:0000313" key="9">
    <source>
        <dbReference type="EMBL" id="XBG60349.1"/>
    </source>
</evidence>
<dbReference type="EC" id="5.1.1.-" evidence="7"/>
<keyword evidence="2 6" id="KW-0479">Metal-binding</keyword>
<dbReference type="SFLD" id="SFLDS00001">
    <property type="entry name" value="Enolase"/>
    <property type="match status" value="1"/>
</dbReference>
<dbReference type="InterPro" id="IPR036849">
    <property type="entry name" value="Enolase-like_C_sf"/>
</dbReference>
<dbReference type="Gene3D" id="3.30.390.10">
    <property type="entry name" value="Enolase-like, N-terminal domain"/>
    <property type="match status" value="1"/>
</dbReference>
<dbReference type="Gene3D" id="3.20.20.120">
    <property type="entry name" value="Enolase-like C-terminal domain"/>
    <property type="match status" value="1"/>
</dbReference>
<comment type="cofactor">
    <cofactor evidence="6 7">
        <name>Mg(2+)</name>
        <dbReference type="ChEBI" id="CHEBI:18420"/>
    </cofactor>
    <text evidence="6 7">Binds 1 Mg(2+) ion per subunit.</text>
</comment>
<dbReference type="SUPFAM" id="SSF54826">
    <property type="entry name" value="Enolase N-terminal domain-like"/>
    <property type="match status" value="1"/>
</dbReference>
<dbReference type="InterPro" id="IPR029017">
    <property type="entry name" value="Enolase-like_N"/>
</dbReference>
<organism evidence="9">
    <name type="scientific">Pontimicrobium sp. SW4</name>
    <dbReference type="NCBI Taxonomy" id="3153519"/>
    <lineage>
        <taxon>Bacteria</taxon>
        <taxon>Pseudomonadati</taxon>
        <taxon>Bacteroidota</taxon>
        <taxon>Flavobacteriia</taxon>
        <taxon>Flavobacteriales</taxon>
        <taxon>Flavobacteriaceae</taxon>
        <taxon>Pontimicrobium</taxon>
    </lineage>
</organism>
<dbReference type="Pfam" id="PF02746">
    <property type="entry name" value="MR_MLE_N"/>
    <property type="match status" value="1"/>
</dbReference>
<evidence type="ECO:0000259" key="8">
    <source>
        <dbReference type="SMART" id="SM00922"/>
    </source>
</evidence>
<dbReference type="SFLD" id="SFLDG00180">
    <property type="entry name" value="muconate_cycloisomerase"/>
    <property type="match status" value="1"/>
</dbReference>
<evidence type="ECO:0000256" key="4">
    <source>
        <dbReference type="ARBA" id="ARBA00023235"/>
    </source>
</evidence>
<evidence type="ECO:0000256" key="7">
    <source>
        <dbReference type="RuleBase" id="RU366006"/>
    </source>
</evidence>
<dbReference type="PANTHER" id="PTHR48080:SF3">
    <property type="entry name" value="ENOLASE SUPERFAMILY MEMBER DDB_G0284701"/>
    <property type="match status" value="1"/>
</dbReference>
<dbReference type="InterPro" id="IPR034603">
    <property type="entry name" value="Dipeptide_epimerase"/>
</dbReference>
<feature type="binding site" evidence="6">
    <location>
        <position position="231"/>
    </location>
    <ligand>
        <name>Mg(2+)</name>
        <dbReference type="ChEBI" id="CHEBI:18420"/>
    </ligand>
</feature>
<feature type="binding site" evidence="6">
    <location>
        <position position="206"/>
    </location>
    <ligand>
        <name>Mg(2+)</name>
        <dbReference type="ChEBI" id="CHEBI:18420"/>
    </ligand>
</feature>
<feature type="active site" description="Proton acceptor; specific for (S)-substrate epimerization" evidence="5">
    <location>
        <position position="253"/>
    </location>
</feature>
<dbReference type="AlphaFoldDB" id="A0AAU7BPW5"/>